<comment type="caution">
    <text evidence="2">The sequence shown here is derived from an EMBL/GenBank/DDBJ whole genome shotgun (WGS) entry which is preliminary data.</text>
</comment>
<protein>
    <submittedName>
        <fullName evidence="2">Uncharacterized protein</fullName>
    </submittedName>
</protein>
<feature type="compositionally biased region" description="Acidic residues" evidence="1">
    <location>
        <begin position="214"/>
        <end position="236"/>
    </location>
</feature>
<sequence length="236" mass="26881">MESNNATACTIHSSVFFKMPPEVRLIVYNMLFKNHVVSATNKALSGLWEGRVYVLGPDETLPYNKLPELLRTCTAIYREGIHVLLRGTRRMFDGPELLADYCYDFWATGHDWQGLATINIRLNLDLSHPRSQISGVLWLLSKIPKVKKRIEIKTASNRTDRVQKLIDQVMKSSSSVVNIKFYLELMDEQKVAMEPILQNAKCDNITLSNLEYLDSGDEEDDDDPEEEDNPEGDDGV</sequence>
<evidence type="ECO:0000313" key="3">
    <source>
        <dbReference type="Proteomes" id="UP000567885"/>
    </source>
</evidence>
<dbReference type="EMBL" id="JAAGWQ010000056">
    <property type="protein sequence ID" value="KAF5673031.1"/>
    <property type="molecule type" value="Genomic_DNA"/>
</dbReference>
<proteinExistence type="predicted"/>
<accession>A0A8H5TKZ0</accession>
<name>A0A8H5TKZ0_FUSHE</name>
<reference evidence="2 3" key="1">
    <citation type="submission" date="2020-05" db="EMBL/GenBank/DDBJ databases">
        <title>Identification and distribution of gene clusters putatively required for synthesis of sphingolipid metabolism inhibitors in phylogenetically diverse species of the filamentous fungus Fusarium.</title>
        <authorList>
            <person name="Kim H.-S."/>
            <person name="Busman M."/>
            <person name="Brown D.W."/>
            <person name="Divon H."/>
            <person name="Uhlig S."/>
            <person name="Proctor R.H."/>
        </authorList>
    </citation>
    <scope>NUCLEOTIDE SEQUENCE [LARGE SCALE GENOMIC DNA]</scope>
    <source>
        <strain evidence="2 3">NRRL 20693</strain>
    </source>
</reference>
<dbReference type="AlphaFoldDB" id="A0A8H5TKZ0"/>
<evidence type="ECO:0000313" key="2">
    <source>
        <dbReference type="EMBL" id="KAF5673031.1"/>
    </source>
</evidence>
<feature type="region of interest" description="Disordered" evidence="1">
    <location>
        <begin position="212"/>
        <end position="236"/>
    </location>
</feature>
<evidence type="ECO:0000256" key="1">
    <source>
        <dbReference type="SAM" id="MobiDB-lite"/>
    </source>
</evidence>
<dbReference type="Proteomes" id="UP000567885">
    <property type="component" value="Unassembled WGS sequence"/>
</dbReference>
<organism evidence="2 3">
    <name type="scientific">Fusarium heterosporum</name>
    <dbReference type="NCBI Taxonomy" id="42747"/>
    <lineage>
        <taxon>Eukaryota</taxon>
        <taxon>Fungi</taxon>
        <taxon>Dikarya</taxon>
        <taxon>Ascomycota</taxon>
        <taxon>Pezizomycotina</taxon>
        <taxon>Sordariomycetes</taxon>
        <taxon>Hypocreomycetidae</taxon>
        <taxon>Hypocreales</taxon>
        <taxon>Nectriaceae</taxon>
        <taxon>Fusarium</taxon>
        <taxon>Fusarium heterosporum species complex</taxon>
    </lineage>
</organism>
<gene>
    <name evidence="2" type="ORF">FHETE_3516</name>
</gene>
<keyword evidence="3" id="KW-1185">Reference proteome</keyword>